<name>A0A1I4HLP2_9GAMM</name>
<evidence type="ECO:0000313" key="2">
    <source>
        <dbReference type="Proteomes" id="UP000199579"/>
    </source>
</evidence>
<organism evidence="1 2">
    <name type="scientific">Azotobacter beijerinckii</name>
    <dbReference type="NCBI Taxonomy" id="170623"/>
    <lineage>
        <taxon>Bacteria</taxon>
        <taxon>Pseudomonadati</taxon>
        <taxon>Pseudomonadota</taxon>
        <taxon>Gammaproteobacteria</taxon>
        <taxon>Pseudomonadales</taxon>
        <taxon>Pseudomonadaceae</taxon>
        <taxon>Azotobacter</taxon>
    </lineage>
</organism>
<proteinExistence type="predicted"/>
<evidence type="ECO:0000313" key="1">
    <source>
        <dbReference type="EMBL" id="SFL43064.1"/>
    </source>
</evidence>
<dbReference type="Pfam" id="PF19925">
    <property type="entry name" value="DUF6388"/>
    <property type="match status" value="1"/>
</dbReference>
<sequence length="108" mass="12318">MDCSQRYDLALVRFFAANPRLAAEADDVSEAEANAIGVSLKDLQGKRRAQIFDRAARNLEIDSFELAIRLVAESPEQAQTWRLKQLRKHADAIGVDWEEFKQLNDIEE</sequence>
<dbReference type="AlphaFoldDB" id="A0A1I4HLP2"/>
<accession>A0A1I4HLP2</accession>
<dbReference type="InterPro" id="IPR045662">
    <property type="entry name" value="DUF6388"/>
</dbReference>
<dbReference type="EMBL" id="FOSX01000121">
    <property type="protein sequence ID" value="SFL43064.1"/>
    <property type="molecule type" value="Genomic_DNA"/>
</dbReference>
<reference evidence="1 2" key="1">
    <citation type="submission" date="2016-10" db="EMBL/GenBank/DDBJ databases">
        <authorList>
            <person name="de Groot N.N."/>
        </authorList>
    </citation>
    <scope>NUCLEOTIDE SEQUENCE [LARGE SCALE GENOMIC DNA]</scope>
    <source>
        <strain evidence="1 2">DSM 381</strain>
    </source>
</reference>
<protein>
    <submittedName>
        <fullName evidence="1">Uncharacterized protein</fullName>
    </submittedName>
</protein>
<gene>
    <name evidence="1" type="ORF">SAMN04244574_04283</name>
</gene>
<dbReference type="Proteomes" id="UP000199579">
    <property type="component" value="Unassembled WGS sequence"/>
</dbReference>